<evidence type="ECO:0000313" key="2">
    <source>
        <dbReference type="EMBL" id="ERL10187.1"/>
    </source>
</evidence>
<evidence type="ECO:0008006" key="4">
    <source>
        <dbReference type="Google" id="ProtNLM"/>
    </source>
</evidence>
<feature type="compositionally biased region" description="Low complexity" evidence="1">
    <location>
        <begin position="22"/>
        <end position="55"/>
    </location>
</feature>
<evidence type="ECO:0000313" key="3">
    <source>
        <dbReference type="Proteomes" id="UP000016638"/>
    </source>
</evidence>
<comment type="caution">
    <text evidence="2">The sequence shown here is derived from an EMBL/GenBank/DDBJ whole genome shotgun (WGS) entry which is preliminary data.</text>
</comment>
<feature type="compositionally biased region" description="Basic and acidic residues" evidence="1">
    <location>
        <begin position="57"/>
        <end position="66"/>
    </location>
</feature>
<dbReference type="eggNOG" id="ENOG5032A6X">
    <property type="taxonomic scope" value="Bacteria"/>
</dbReference>
<gene>
    <name evidence="2" type="ORF">HMPREF1316_2146</name>
</gene>
<dbReference type="STRING" id="1125712.HMPREF1316_2146"/>
<accession>U2V4A5</accession>
<evidence type="ECO:0000256" key="1">
    <source>
        <dbReference type="SAM" id="MobiDB-lite"/>
    </source>
</evidence>
<dbReference type="EMBL" id="AWEZ01000016">
    <property type="protein sequence ID" value="ERL10187.1"/>
    <property type="molecule type" value="Genomic_DNA"/>
</dbReference>
<proteinExistence type="predicted"/>
<dbReference type="AlphaFoldDB" id="U2V4A5"/>
<feature type="region of interest" description="Disordered" evidence="1">
    <location>
        <begin position="147"/>
        <end position="195"/>
    </location>
</feature>
<feature type="region of interest" description="Disordered" evidence="1">
    <location>
        <begin position="1"/>
        <end position="66"/>
    </location>
</feature>
<keyword evidence="3" id="KW-1185">Reference proteome</keyword>
<reference evidence="2 3" key="1">
    <citation type="submission" date="2013-08" db="EMBL/GenBank/DDBJ databases">
        <authorList>
            <person name="Durkin A.S."/>
            <person name="Haft D.R."/>
            <person name="McCorrison J."/>
            <person name="Torralba M."/>
            <person name="Gillis M."/>
            <person name="Haft D.H."/>
            <person name="Methe B."/>
            <person name="Sutton G."/>
            <person name="Nelson K.E."/>
        </authorList>
    </citation>
    <scope>NUCLEOTIDE SEQUENCE [LARGE SCALE GENOMIC DNA]</scope>
    <source>
        <strain evidence="2 3">F0195</strain>
    </source>
</reference>
<sequence>MFVSARLTRRKAGQNMDGETNGGQEATQGAQDQAQQQGQEQQETQQGQSQVSGSETDYEKQIAERDEKIASLEAQVAEAAKNAETAEQLRGEIAELKAQGESDRIDFRLKLAGVRNVKAARALLSDHGNDVDKLKEAEPWLFEATGKHAKGGSSAGSGTTGLPNAGAASDEGKTLKHWREIAGLTDDDDDTKKEG</sequence>
<dbReference type="Proteomes" id="UP000016638">
    <property type="component" value="Unassembled WGS sequence"/>
</dbReference>
<name>U2V4A5_9ACTN</name>
<organism evidence="2 3">
    <name type="scientific">Olsenella profusa F0195</name>
    <dbReference type="NCBI Taxonomy" id="1125712"/>
    <lineage>
        <taxon>Bacteria</taxon>
        <taxon>Bacillati</taxon>
        <taxon>Actinomycetota</taxon>
        <taxon>Coriobacteriia</taxon>
        <taxon>Coriobacteriales</taxon>
        <taxon>Atopobiaceae</taxon>
        <taxon>Olsenella</taxon>
    </lineage>
</organism>
<protein>
    <recommendedName>
        <fullName evidence="4">Scaffolding protein</fullName>
    </recommendedName>
</protein>
<feature type="compositionally biased region" description="Basic and acidic residues" evidence="1">
    <location>
        <begin position="170"/>
        <end position="180"/>
    </location>
</feature>
<dbReference type="PATRIC" id="fig|1125712.3.peg.381"/>